<dbReference type="GO" id="GO:0016757">
    <property type="term" value="F:glycosyltransferase activity"/>
    <property type="evidence" value="ECO:0007669"/>
    <property type="project" value="UniProtKB-KW"/>
</dbReference>
<proteinExistence type="predicted"/>
<keyword evidence="1" id="KW-0812">Transmembrane</keyword>
<keyword evidence="1" id="KW-0472">Membrane</keyword>
<feature type="transmembrane region" description="Helical" evidence="1">
    <location>
        <begin position="381"/>
        <end position="399"/>
    </location>
</feature>
<feature type="transmembrane region" description="Helical" evidence="1">
    <location>
        <begin position="406"/>
        <end position="426"/>
    </location>
</feature>
<feature type="transmembrane region" description="Helical" evidence="1">
    <location>
        <begin position="446"/>
        <end position="464"/>
    </location>
</feature>
<reference evidence="2 3" key="1">
    <citation type="submission" date="2013-01" db="EMBL/GenBank/DDBJ databases">
        <authorList>
            <person name="Harkins D.M."/>
            <person name="Durkin A.S."/>
            <person name="Brinkac L.M."/>
            <person name="Haft D.H."/>
            <person name="Selengut J.D."/>
            <person name="Sanka R."/>
            <person name="DePew J."/>
            <person name="Purushe J."/>
            <person name="Galloway R.L."/>
            <person name="Vinetz J.M."/>
            <person name="Sutton G.G."/>
            <person name="Nierman W.C."/>
            <person name="Fouts D.E."/>
        </authorList>
    </citation>
    <scope>NUCLEOTIDE SEQUENCE [LARGE SCALE GENOMIC DNA]</scope>
    <source>
        <strain evidence="2 3">79601</strain>
    </source>
</reference>
<evidence type="ECO:0000313" key="3">
    <source>
        <dbReference type="Proteomes" id="UP000011988"/>
    </source>
</evidence>
<dbReference type="RefSeq" id="WP_020772957.1">
    <property type="nucleotide sequence ID" value="NZ_ANIK01000029.1"/>
</dbReference>
<feature type="transmembrane region" description="Helical" evidence="1">
    <location>
        <begin position="36"/>
        <end position="58"/>
    </location>
</feature>
<name>M6DB53_9LEPT</name>
<feature type="transmembrane region" description="Helical" evidence="1">
    <location>
        <begin position="6"/>
        <end position="24"/>
    </location>
</feature>
<dbReference type="AlphaFoldDB" id="M6DB53"/>
<sequence>MNANLTRNLLIRFFLILFFVPVLLFQHFGERKNSALLFLSIVPAFLSYGLILIGTGSFPARFRFLRNKNTFLFLNIPFRFWVAVGITFRIFLLFAEPILSEDVYRFLWDGLLLTEGKSPFSFLPKDFSLSNAAPDTLGLYAELSIKMNSLRFYSVYPPILQILFWFSAKSMLFFGSVNAGVFVWKCFLFCSELGVLGILVSVFKVKKIPLESSLIYWLNPLVFVEIAGNAHPESVLVFFLVGTIWFFFRWLRSETSKDFLGFALFFLGGILTKITPVVLVPFFLFVFWKRKRFLILSASVFGVLIVCGIVILLFPDLILKQSASGLGVFFQLFEFNGSVYYVLREFLRAIGENFYAAGKICATIALVSISAYSFWKRKEETIQNIFSTVETIYLIFFVFSTTVHPWYILPLIVCSIFSGNLYPIVWSFSILVSYSAYSAFPYQDSFGWLCFEYGTLFLFLIMDFKLSSLRKQKETSADIRVVEKFNSRD</sequence>
<comment type="caution">
    <text evidence="2">The sequence shown here is derived from an EMBL/GenBank/DDBJ whole genome shotgun (WGS) entry which is preliminary data.</text>
</comment>
<feature type="transmembrane region" description="Helical" evidence="1">
    <location>
        <begin position="355"/>
        <end position="375"/>
    </location>
</feature>
<organism evidence="2 3">
    <name type="scientific">Leptospira alstonii serovar Sichuan str. 79601</name>
    <dbReference type="NCBI Taxonomy" id="1218565"/>
    <lineage>
        <taxon>Bacteria</taxon>
        <taxon>Pseudomonadati</taxon>
        <taxon>Spirochaetota</taxon>
        <taxon>Spirochaetia</taxon>
        <taxon>Leptospirales</taxon>
        <taxon>Leptospiraceae</taxon>
        <taxon>Leptospira</taxon>
    </lineage>
</organism>
<feature type="transmembrane region" description="Helical" evidence="1">
    <location>
        <begin position="182"/>
        <end position="203"/>
    </location>
</feature>
<feature type="transmembrane region" description="Helical" evidence="1">
    <location>
        <begin position="215"/>
        <end position="248"/>
    </location>
</feature>
<feature type="transmembrane region" description="Helical" evidence="1">
    <location>
        <begin position="326"/>
        <end position="343"/>
    </location>
</feature>
<dbReference type="Proteomes" id="UP000011988">
    <property type="component" value="Unassembled WGS sequence"/>
</dbReference>
<evidence type="ECO:0000313" key="2">
    <source>
        <dbReference type="EMBL" id="EMJ95780.1"/>
    </source>
</evidence>
<feature type="transmembrane region" description="Helical" evidence="1">
    <location>
        <begin position="260"/>
        <end position="286"/>
    </location>
</feature>
<dbReference type="EMBL" id="ANIK01000029">
    <property type="protein sequence ID" value="EMJ95780.1"/>
    <property type="molecule type" value="Genomic_DNA"/>
</dbReference>
<dbReference type="OrthoDB" id="346168at2"/>
<gene>
    <name evidence="2" type="ORF">LEP1GSC194_3346</name>
</gene>
<feature type="transmembrane region" description="Helical" evidence="1">
    <location>
        <begin position="155"/>
        <end position="176"/>
    </location>
</feature>
<keyword evidence="1" id="KW-1133">Transmembrane helix</keyword>
<feature type="transmembrane region" description="Helical" evidence="1">
    <location>
        <begin position="78"/>
        <end position="95"/>
    </location>
</feature>
<accession>M6DB53</accession>
<keyword evidence="2" id="KW-0328">Glycosyltransferase</keyword>
<evidence type="ECO:0000256" key="1">
    <source>
        <dbReference type="SAM" id="Phobius"/>
    </source>
</evidence>
<dbReference type="Pfam" id="PF26314">
    <property type="entry name" value="MptA_B_family"/>
    <property type="match status" value="1"/>
</dbReference>
<protein>
    <submittedName>
        <fullName evidence="2">Dolichyl-phosphate-mannose-protein mannosyltransferase</fullName>
    </submittedName>
</protein>
<dbReference type="PATRIC" id="fig|1218565.3.peg.1622"/>
<feature type="transmembrane region" description="Helical" evidence="1">
    <location>
        <begin position="293"/>
        <end position="314"/>
    </location>
</feature>
<keyword evidence="2" id="KW-0808">Transferase</keyword>